<evidence type="ECO:0000256" key="2">
    <source>
        <dbReference type="SAM" id="MobiDB-lite"/>
    </source>
</evidence>
<feature type="compositionally biased region" description="Low complexity" evidence="2">
    <location>
        <begin position="1"/>
        <end position="11"/>
    </location>
</feature>
<dbReference type="PANTHER" id="PTHR37299">
    <property type="entry name" value="TRANSCRIPTIONAL REGULATOR-RELATED"/>
    <property type="match status" value="1"/>
</dbReference>
<dbReference type="SUPFAM" id="SSF52172">
    <property type="entry name" value="CheY-like"/>
    <property type="match status" value="1"/>
</dbReference>
<dbReference type="PROSITE" id="PS50930">
    <property type="entry name" value="HTH_LYTTR"/>
    <property type="match status" value="1"/>
</dbReference>
<dbReference type="PANTHER" id="PTHR37299:SF1">
    <property type="entry name" value="STAGE 0 SPORULATION PROTEIN A HOMOLOG"/>
    <property type="match status" value="1"/>
</dbReference>
<evidence type="ECO:0000259" key="4">
    <source>
        <dbReference type="PROSITE" id="PS50930"/>
    </source>
</evidence>
<reference evidence="6" key="1">
    <citation type="journal article" date="2019" name="Int. J. Syst. Evol. Microbiol.">
        <title>The Global Catalogue of Microorganisms (GCM) 10K type strain sequencing project: providing services to taxonomists for standard genome sequencing and annotation.</title>
        <authorList>
            <consortium name="The Broad Institute Genomics Platform"/>
            <consortium name="The Broad Institute Genome Sequencing Center for Infectious Disease"/>
            <person name="Wu L."/>
            <person name="Ma J."/>
        </authorList>
    </citation>
    <scope>NUCLEOTIDE SEQUENCE [LARGE SCALE GENOMIC DNA]</scope>
    <source>
        <strain evidence="6">JCM 14309</strain>
    </source>
</reference>
<dbReference type="InterPro" id="IPR001789">
    <property type="entry name" value="Sig_transdc_resp-reg_receiver"/>
</dbReference>
<name>A0ABP6LLC8_9MICC</name>
<dbReference type="Gene3D" id="3.40.50.2300">
    <property type="match status" value="1"/>
</dbReference>
<dbReference type="SMART" id="SM00448">
    <property type="entry name" value="REC"/>
    <property type="match status" value="1"/>
</dbReference>
<keyword evidence="6" id="KW-1185">Reference proteome</keyword>
<dbReference type="PROSITE" id="PS50110">
    <property type="entry name" value="RESPONSE_REGULATORY"/>
    <property type="match status" value="1"/>
</dbReference>
<dbReference type="SMART" id="SM00850">
    <property type="entry name" value="LytTR"/>
    <property type="match status" value="1"/>
</dbReference>
<dbReference type="InterPro" id="IPR046947">
    <property type="entry name" value="LytR-like"/>
</dbReference>
<gene>
    <name evidence="5" type="ORF">GCM10010529_00350</name>
</gene>
<feature type="modified residue" description="4-aspartylphosphate" evidence="1">
    <location>
        <position position="82"/>
    </location>
</feature>
<comment type="caution">
    <text evidence="5">The sequence shown here is derived from an EMBL/GenBank/DDBJ whole genome shotgun (WGS) entry which is preliminary data.</text>
</comment>
<dbReference type="Pfam" id="PF00072">
    <property type="entry name" value="Response_reg"/>
    <property type="match status" value="1"/>
</dbReference>
<dbReference type="GO" id="GO:0003677">
    <property type="term" value="F:DNA binding"/>
    <property type="evidence" value="ECO:0007669"/>
    <property type="project" value="UniProtKB-KW"/>
</dbReference>
<dbReference type="InterPro" id="IPR011006">
    <property type="entry name" value="CheY-like_superfamily"/>
</dbReference>
<evidence type="ECO:0000259" key="3">
    <source>
        <dbReference type="PROSITE" id="PS50110"/>
    </source>
</evidence>
<sequence>MSAVPSGASRPESSRPESSRSGSAPQERALRVLVVDDEPPAVAQMQWLLEADPQVGKIHTASNAAQAKHQLDTRRIDVVLLDIHMPGPSGLALARELPGDDAAPQIIFVTADAAPAVEAFELAARDYLLKPVRAARLAEALRRASDALRPAAEPAPDSAPQRVSVLQGDTTVLLDIASIRWVQAQGDYARLHTAEGSYLLRIALSDLEEQWAEHGFVRVHRSSAVNLHHVRRVLHRQGRMSVQLRDPAGTEQEIAVSRRLMHHVRERLEVHRVRGAGRGGQG</sequence>
<dbReference type="Pfam" id="PF04397">
    <property type="entry name" value="LytTR"/>
    <property type="match status" value="1"/>
</dbReference>
<dbReference type="Proteomes" id="UP001500236">
    <property type="component" value="Unassembled WGS sequence"/>
</dbReference>
<dbReference type="InterPro" id="IPR007492">
    <property type="entry name" value="LytTR_DNA-bd_dom"/>
</dbReference>
<evidence type="ECO:0000313" key="5">
    <source>
        <dbReference type="EMBL" id="GAA3050185.1"/>
    </source>
</evidence>
<evidence type="ECO:0000313" key="6">
    <source>
        <dbReference type="Proteomes" id="UP001500236"/>
    </source>
</evidence>
<feature type="domain" description="Response regulatory" evidence="3">
    <location>
        <begin position="31"/>
        <end position="145"/>
    </location>
</feature>
<evidence type="ECO:0000256" key="1">
    <source>
        <dbReference type="PROSITE-ProRule" id="PRU00169"/>
    </source>
</evidence>
<dbReference type="EMBL" id="BAAAVT010000001">
    <property type="protein sequence ID" value="GAA3050185.1"/>
    <property type="molecule type" value="Genomic_DNA"/>
</dbReference>
<dbReference type="Gene3D" id="2.40.50.1020">
    <property type="entry name" value="LytTr DNA-binding domain"/>
    <property type="match status" value="1"/>
</dbReference>
<feature type="region of interest" description="Disordered" evidence="2">
    <location>
        <begin position="1"/>
        <end position="29"/>
    </location>
</feature>
<dbReference type="RefSeq" id="WP_344682251.1">
    <property type="nucleotide sequence ID" value="NZ_BAAAVT010000001.1"/>
</dbReference>
<keyword evidence="1" id="KW-0597">Phosphoprotein</keyword>
<keyword evidence="5" id="KW-0238">DNA-binding</keyword>
<protein>
    <submittedName>
        <fullName evidence="5">LytTR family DNA-binding domain-containing protein</fullName>
    </submittedName>
</protein>
<accession>A0ABP6LLC8</accession>
<organism evidence="5 6">
    <name type="scientific">Nesterenkonia aethiopica</name>
    <dbReference type="NCBI Taxonomy" id="269144"/>
    <lineage>
        <taxon>Bacteria</taxon>
        <taxon>Bacillati</taxon>
        <taxon>Actinomycetota</taxon>
        <taxon>Actinomycetes</taxon>
        <taxon>Micrococcales</taxon>
        <taxon>Micrococcaceae</taxon>
        <taxon>Nesterenkonia</taxon>
    </lineage>
</organism>
<feature type="domain" description="HTH LytTR-type" evidence="4">
    <location>
        <begin position="168"/>
        <end position="270"/>
    </location>
</feature>
<proteinExistence type="predicted"/>